<name>A0A975BY76_9BACT</name>
<gene>
    <name evidence="1" type="ORF">dnm_098260</name>
</gene>
<evidence type="ECO:0000313" key="1">
    <source>
        <dbReference type="EMBL" id="QTA93722.1"/>
    </source>
</evidence>
<accession>A0A975BY76</accession>
<organism evidence="1 2">
    <name type="scientific">Desulfonema magnum</name>
    <dbReference type="NCBI Taxonomy" id="45655"/>
    <lineage>
        <taxon>Bacteria</taxon>
        <taxon>Pseudomonadati</taxon>
        <taxon>Thermodesulfobacteriota</taxon>
        <taxon>Desulfobacteria</taxon>
        <taxon>Desulfobacterales</taxon>
        <taxon>Desulfococcaceae</taxon>
        <taxon>Desulfonema</taxon>
    </lineage>
</organism>
<evidence type="ECO:0000313" key="2">
    <source>
        <dbReference type="Proteomes" id="UP000663722"/>
    </source>
</evidence>
<protein>
    <submittedName>
        <fullName evidence="1">Uncharacterized protein</fullName>
    </submittedName>
</protein>
<dbReference type="Proteomes" id="UP000663722">
    <property type="component" value="Chromosome"/>
</dbReference>
<keyword evidence="2" id="KW-1185">Reference proteome</keyword>
<reference evidence="1" key="1">
    <citation type="journal article" date="2021" name="Microb. Physiol.">
        <title>Proteogenomic Insights into the Physiology of Marine, Sulfate-Reducing, Filamentous Desulfonema limicola and Desulfonema magnum.</title>
        <authorList>
            <person name="Schnaars V."/>
            <person name="Wohlbrand L."/>
            <person name="Scheve S."/>
            <person name="Hinrichs C."/>
            <person name="Reinhardt R."/>
            <person name="Rabus R."/>
        </authorList>
    </citation>
    <scope>NUCLEOTIDE SEQUENCE</scope>
    <source>
        <strain evidence="1">4be13</strain>
    </source>
</reference>
<sequence length="62" mass="7372">MKFQYIPQLLYTEYESEKARKNTEIRRPEINILYSISCITCDQKVFCNLLIINNKNKKSGIL</sequence>
<dbReference type="KEGG" id="dmm:dnm_098260"/>
<dbReference type="EMBL" id="CP061800">
    <property type="protein sequence ID" value="QTA93722.1"/>
    <property type="molecule type" value="Genomic_DNA"/>
</dbReference>
<dbReference type="AlphaFoldDB" id="A0A975BY76"/>
<proteinExistence type="predicted"/>